<dbReference type="InterPro" id="IPR000719">
    <property type="entry name" value="Prot_kinase_dom"/>
</dbReference>
<keyword evidence="4" id="KW-0479">Metal-binding</keyword>
<dbReference type="Gene3D" id="1.10.30.10">
    <property type="entry name" value="High mobility group box domain"/>
    <property type="match status" value="1"/>
</dbReference>
<dbReference type="InterPro" id="IPR001611">
    <property type="entry name" value="Leu-rich_rpt"/>
</dbReference>
<feature type="domain" description="Protein kinase" evidence="14">
    <location>
        <begin position="712"/>
        <end position="986"/>
    </location>
</feature>
<dbReference type="Pfam" id="PF23598">
    <property type="entry name" value="LRR_14"/>
    <property type="match status" value="1"/>
</dbReference>
<dbReference type="InterPro" id="IPR036910">
    <property type="entry name" value="HMG_box_dom_sf"/>
</dbReference>
<evidence type="ECO:0000256" key="6">
    <source>
        <dbReference type="ARBA" id="ARBA00022737"/>
    </source>
</evidence>
<accession>A0ABR2NN82</accession>
<evidence type="ECO:0000256" key="5">
    <source>
        <dbReference type="ARBA" id="ARBA00022729"/>
    </source>
</evidence>
<evidence type="ECO:0000259" key="15">
    <source>
        <dbReference type="PROSITE" id="PS50118"/>
    </source>
</evidence>
<keyword evidence="5" id="KW-0732">Signal</keyword>
<dbReference type="InterPro" id="IPR013010">
    <property type="entry name" value="Znf_SIAH"/>
</dbReference>
<keyword evidence="11" id="KW-0539">Nucleus</keyword>
<dbReference type="Gene3D" id="3.30.40.10">
    <property type="entry name" value="Zinc/RING finger domain, C3HC4 (zinc finger)"/>
    <property type="match status" value="1"/>
</dbReference>
<dbReference type="PROSITE" id="PS50011">
    <property type="entry name" value="PROTEIN_KINASE_DOM"/>
    <property type="match status" value="1"/>
</dbReference>
<keyword evidence="10" id="KW-0472">Membrane</keyword>
<dbReference type="SMART" id="SM00398">
    <property type="entry name" value="HMG"/>
    <property type="match status" value="1"/>
</dbReference>
<dbReference type="PROSITE" id="PS00107">
    <property type="entry name" value="PROTEIN_KINASE_ATP"/>
    <property type="match status" value="1"/>
</dbReference>
<evidence type="ECO:0000256" key="11">
    <source>
        <dbReference type="PROSITE-ProRule" id="PRU00267"/>
    </source>
</evidence>
<dbReference type="InterPro" id="IPR055414">
    <property type="entry name" value="LRR_R13L4/SHOC2-like"/>
</dbReference>
<dbReference type="Pfam" id="PF00560">
    <property type="entry name" value="LRR_1"/>
    <property type="match status" value="7"/>
</dbReference>
<dbReference type="Gene3D" id="3.30.200.20">
    <property type="entry name" value="Phosphorylase Kinase, domain 1"/>
    <property type="match status" value="1"/>
</dbReference>
<dbReference type="SUPFAM" id="SSF52058">
    <property type="entry name" value="L domain-like"/>
    <property type="match status" value="1"/>
</dbReference>
<dbReference type="Pfam" id="PF00505">
    <property type="entry name" value="HMG_box"/>
    <property type="match status" value="1"/>
</dbReference>
<dbReference type="PRINTS" id="PR00019">
    <property type="entry name" value="LEURICHRPT"/>
</dbReference>
<dbReference type="PANTHER" id="PTHR48007">
    <property type="entry name" value="LEUCINE-RICH REPEAT RECEPTOR-LIKE PROTEIN KINASE PXC1"/>
    <property type="match status" value="1"/>
</dbReference>
<evidence type="ECO:0000256" key="1">
    <source>
        <dbReference type="ARBA" id="ARBA00004370"/>
    </source>
</evidence>
<dbReference type="SUPFAM" id="SSF49599">
    <property type="entry name" value="TRAF domain-like"/>
    <property type="match status" value="1"/>
</dbReference>
<dbReference type="CDD" id="cd14066">
    <property type="entry name" value="STKc_IRAK"/>
    <property type="match status" value="1"/>
</dbReference>
<sequence length="1596" mass="174524">MSHRNPTGGGLLSIGVFQLTNSIPRVFQHNTKILALKFIPRLTSVASFQVRSLTLTPSINDDVLGLIVFKADIQDPTQKLSSWNEDDDSPCSWNGVKCNPRLNRVTELTLDGFSLSGRIGRGLLRLEFLRKLSLAKNNLSGIISPDLAKLESLRSIDLSENSLSGFIPDDFFKQCGSLRTVSLANNLFSGKIPESLGSSATLAAIDLSRNRFSGSLPVGIWGLSGLMSLDLSGNMLEGEIPRGVQALNNLRSIDLSKNKFSGQVPDEFGSFLLLRSIDFSLNSFSGPVPQTMQKLSLCRYLNLSGNSFVGEVPGWIGEMGSLETLDLSMNKFSGQVPDSIGKLKSLKVLNFSANGLNGSLPASIENNGNLLALDFSKNSMTGDLPQWIFNSENKAGANVDNASSTSSGASLQRIQVLDLSQNSFSGELSFNINALSSLKLLNLSWNSLVGPVPGTIGELSTLDVLDLSRNQLNGSIPMEIGGAYSLKDLRLNANILEGKIPTSIENCTLLRTLIIAQNKLSGPIPAEIGRLSDLENVDLSSNSLTGILPKQLANLPRLLSFNISHNNLQGELPAGIFFNTISPTAVSGNPLLCGSAVNKSCPAVLPKPIVLNPNTTGDSVSGDLPPNVGHRRIVLSISALIAIGAAAFIVVGVIGVTVLNLRVKSSTSRSAAPLTFSAGEEFSRSPTTDGKSGKLVMFSGEPDFSMGAHALLNKDCELGRGGFGAVYRTVLQDGRSVAIKKLTVSSLVKSQEEFEKEVKKLGKITHPNLVALEGYYWTPSLQLLISEFVSGGSLHKHLHEGSGGNYLSWHDRFRIILGTAKSLAHLHQSNVFHYNIKSSNILIDALGEPKLGDFGLARLLPMLDRYVLSSKIQSALGYMAPEFACRTVKITEKCDVYGFGVLVMEVVTGKRPVEYMEDDVVVLCDMVRGALEEGRVEECVDGSLQGKFPVEEAFPVMKLGLICTSQVPSNRPDMGEVPNEGGVSILDVNDEENVVLDETRKKKKKKKQVSAPRPACSWVYFSREFIKEYSASHPESSGLKAATKAASDAWKLMSTEEKEKYTRRAREVWDNYLSTAPARIPKPRKQTKLVTRCSPGRLFNVLQCLTSEQKAAVKSMGFGSLLGLRCRTLRRSLCLWLLERFNTARRSLEICGERIPLSPRDVEHVMGLAACGKDVVNSGPDELIADLRQSYNATNRGISVRLLEERLAAPEAGDDFKRSFILYALGTLLSPTARLDVSPSFLHFLINMDVVHQYNWGKFLLDRLVREVSRFRQGKQRAVGGCLLFLQLFYYESISIEGAGSSAPIDVPCLSSWGEEEISEREKRERELGGYGCGEVITKEGYHDMDSLEYRIQVEGLSGVKMSTRVPVFEQEGTQADEEQMNGDFSMEEICVANFPRSKGVVCGDMEIIVEPDRRPCRNKEYGCSETVDYMRKNDHEDNCTFAPCACPLPKCNFVGSSEQLSLHFSNKHWDSGRHFGYNVPLSVSLEMNEQFLVLQAEEDGILFVLNKSVESIGNVVMVTCIAPSSSKLHFLYDLVCGKGISSLKLKSLTENFPGRVEGFPPMDFLLIPFRFLGPSGEISLEVCIWNSTELSSDCP</sequence>
<dbReference type="SUPFAM" id="SSF47095">
    <property type="entry name" value="HMG-box"/>
    <property type="match status" value="1"/>
</dbReference>
<name>A0ABR2NN82_9ROSI</name>
<keyword evidence="7 12" id="KW-0863">Zinc-finger</keyword>
<keyword evidence="2" id="KW-0433">Leucine-rich repeat</keyword>
<evidence type="ECO:0000256" key="4">
    <source>
        <dbReference type="ARBA" id="ARBA00022723"/>
    </source>
</evidence>
<comment type="subcellular location">
    <subcellularLocation>
        <location evidence="1">Membrane</location>
    </subcellularLocation>
</comment>
<feature type="domain" description="SIAH-type" evidence="16">
    <location>
        <begin position="1412"/>
        <end position="1470"/>
    </location>
</feature>
<feature type="DNA-binding region" description="HMG box" evidence="11">
    <location>
        <begin position="1011"/>
        <end position="1080"/>
    </location>
</feature>
<dbReference type="InterPro" id="IPR017441">
    <property type="entry name" value="Protein_kinase_ATP_BS"/>
</dbReference>
<evidence type="ECO:0000256" key="7">
    <source>
        <dbReference type="ARBA" id="ARBA00022771"/>
    </source>
</evidence>
<evidence type="ECO:0000256" key="12">
    <source>
        <dbReference type="PROSITE-ProRule" id="PRU00455"/>
    </source>
</evidence>
<keyword evidence="13" id="KW-0547">Nucleotide-binding</keyword>
<keyword evidence="11" id="KW-0238">DNA-binding</keyword>
<evidence type="ECO:0008006" key="19">
    <source>
        <dbReference type="Google" id="ProtNLM"/>
    </source>
</evidence>
<protein>
    <recommendedName>
        <fullName evidence="19">RING-type E3 ubiquitin transferase</fullName>
    </recommendedName>
</protein>
<dbReference type="EMBL" id="JBBPBN010000117">
    <property type="protein sequence ID" value="KAK8977624.1"/>
    <property type="molecule type" value="Genomic_DNA"/>
</dbReference>
<evidence type="ECO:0000256" key="8">
    <source>
        <dbReference type="ARBA" id="ARBA00022833"/>
    </source>
</evidence>
<dbReference type="CDD" id="cd00084">
    <property type="entry name" value="HMG-box_SF"/>
    <property type="match status" value="1"/>
</dbReference>
<keyword evidence="13" id="KW-0067">ATP-binding</keyword>
<dbReference type="Gene3D" id="3.80.10.10">
    <property type="entry name" value="Ribonuclease Inhibitor"/>
    <property type="match status" value="3"/>
</dbReference>
<keyword evidence="9" id="KW-1133">Transmembrane helix</keyword>
<dbReference type="Proteomes" id="UP001396334">
    <property type="component" value="Unassembled WGS sequence"/>
</dbReference>
<evidence type="ECO:0000259" key="14">
    <source>
        <dbReference type="PROSITE" id="PS50011"/>
    </source>
</evidence>
<keyword evidence="3" id="KW-0812">Transmembrane</keyword>
<dbReference type="PROSITE" id="PS51081">
    <property type="entry name" value="ZF_SIAH"/>
    <property type="match status" value="1"/>
</dbReference>
<feature type="domain" description="HMG box" evidence="15">
    <location>
        <begin position="1011"/>
        <end position="1080"/>
    </location>
</feature>
<evidence type="ECO:0000313" key="18">
    <source>
        <dbReference type="Proteomes" id="UP001396334"/>
    </source>
</evidence>
<dbReference type="InterPro" id="IPR011009">
    <property type="entry name" value="Kinase-like_dom_sf"/>
</dbReference>
<dbReference type="InterPro" id="IPR001245">
    <property type="entry name" value="Ser-Thr/Tyr_kinase_cat_dom"/>
</dbReference>
<dbReference type="Pfam" id="PF07714">
    <property type="entry name" value="PK_Tyr_Ser-Thr"/>
    <property type="match status" value="1"/>
</dbReference>
<dbReference type="PROSITE" id="PS50118">
    <property type="entry name" value="HMG_BOX_2"/>
    <property type="match status" value="1"/>
</dbReference>
<keyword evidence="18" id="KW-1185">Reference proteome</keyword>
<dbReference type="SUPFAM" id="SSF56112">
    <property type="entry name" value="Protein kinase-like (PK-like)"/>
    <property type="match status" value="1"/>
</dbReference>
<keyword evidence="8" id="KW-0862">Zinc</keyword>
<evidence type="ECO:0000256" key="10">
    <source>
        <dbReference type="ARBA" id="ARBA00023136"/>
    </source>
</evidence>
<gene>
    <name evidence="17" type="ORF">V6N11_013409</name>
</gene>
<organism evidence="17 18">
    <name type="scientific">Hibiscus sabdariffa</name>
    <name type="common">roselle</name>
    <dbReference type="NCBI Taxonomy" id="183260"/>
    <lineage>
        <taxon>Eukaryota</taxon>
        <taxon>Viridiplantae</taxon>
        <taxon>Streptophyta</taxon>
        <taxon>Embryophyta</taxon>
        <taxon>Tracheophyta</taxon>
        <taxon>Spermatophyta</taxon>
        <taxon>Magnoliopsida</taxon>
        <taxon>eudicotyledons</taxon>
        <taxon>Gunneridae</taxon>
        <taxon>Pentapetalae</taxon>
        <taxon>rosids</taxon>
        <taxon>malvids</taxon>
        <taxon>Malvales</taxon>
        <taxon>Malvaceae</taxon>
        <taxon>Malvoideae</taxon>
        <taxon>Hibiscus</taxon>
    </lineage>
</organism>
<keyword evidence="6" id="KW-0677">Repeat</keyword>
<proteinExistence type="predicted"/>
<dbReference type="InterPro" id="IPR046959">
    <property type="entry name" value="PRK1-6/SRF4-like"/>
</dbReference>
<evidence type="ECO:0000259" key="16">
    <source>
        <dbReference type="PROSITE" id="PS51081"/>
    </source>
</evidence>
<dbReference type="PANTHER" id="PTHR48007:SF76">
    <property type="entry name" value="OS03G0145102 PROTEIN"/>
    <property type="match status" value="1"/>
</dbReference>
<dbReference type="SUPFAM" id="SSF52047">
    <property type="entry name" value="RNI-like"/>
    <property type="match status" value="1"/>
</dbReference>
<dbReference type="SMART" id="SM00369">
    <property type="entry name" value="LRR_TYP"/>
    <property type="match status" value="9"/>
</dbReference>
<feature type="binding site" evidence="13">
    <location>
        <position position="741"/>
    </location>
    <ligand>
        <name>ATP</name>
        <dbReference type="ChEBI" id="CHEBI:30616"/>
    </ligand>
</feature>
<evidence type="ECO:0000256" key="2">
    <source>
        <dbReference type="ARBA" id="ARBA00022614"/>
    </source>
</evidence>
<reference evidence="17 18" key="1">
    <citation type="journal article" date="2024" name="G3 (Bethesda)">
        <title>Genome assembly of Hibiscus sabdariffa L. provides insights into metabolisms of medicinal natural products.</title>
        <authorList>
            <person name="Kim T."/>
        </authorList>
    </citation>
    <scope>NUCLEOTIDE SEQUENCE [LARGE SCALE GENOMIC DNA]</scope>
    <source>
        <strain evidence="17">TK-2024</strain>
        <tissue evidence="17">Old leaves</tissue>
    </source>
</reference>
<evidence type="ECO:0000256" key="3">
    <source>
        <dbReference type="ARBA" id="ARBA00022692"/>
    </source>
</evidence>
<evidence type="ECO:0000256" key="13">
    <source>
        <dbReference type="PROSITE-ProRule" id="PRU10141"/>
    </source>
</evidence>
<dbReference type="Pfam" id="PF21361">
    <property type="entry name" value="Sina_ZnF"/>
    <property type="match status" value="1"/>
</dbReference>
<dbReference type="InterPro" id="IPR003591">
    <property type="entry name" value="Leu-rich_rpt_typical-subtyp"/>
</dbReference>
<dbReference type="InterPro" id="IPR013210">
    <property type="entry name" value="LRR_N_plant-typ"/>
</dbReference>
<dbReference type="InterPro" id="IPR013083">
    <property type="entry name" value="Znf_RING/FYVE/PHD"/>
</dbReference>
<evidence type="ECO:0000256" key="9">
    <source>
        <dbReference type="ARBA" id="ARBA00022989"/>
    </source>
</evidence>
<evidence type="ECO:0000313" key="17">
    <source>
        <dbReference type="EMBL" id="KAK8977624.1"/>
    </source>
</evidence>
<dbReference type="Pfam" id="PF08263">
    <property type="entry name" value="LRRNT_2"/>
    <property type="match status" value="1"/>
</dbReference>
<dbReference type="InterPro" id="IPR009071">
    <property type="entry name" value="HMG_box_dom"/>
</dbReference>
<dbReference type="Gene3D" id="1.10.510.10">
    <property type="entry name" value="Transferase(Phosphotransferase) domain 1"/>
    <property type="match status" value="1"/>
</dbReference>
<dbReference type="InterPro" id="IPR032675">
    <property type="entry name" value="LRR_dom_sf"/>
</dbReference>
<comment type="caution">
    <text evidence="17">The sequence shown here is derived from an EMBL/GenBank/DDBJ whole genome shotgun (WGS) entry which is preliminary data.</text>
</comment>